<dbReference type="Proteomes" id="UP000825729">
    <property type="component" value="Unassembled WGS sequence"/>
</dbReference>
<dbReference type="InterPro" id="IPR032675">
    <property type="entry name" value="LRR_dom_sf"/>
</dbReference>
<dbReference type="Pfam" id="PF00646">
    <property type="entry name" value="F-box"/>
    <property type="match status" value="2"/>
</dbReference>
<dbReference type="InterPro" id="IPR036047">
    <property type="entry name" value="F-box-like_dom_sf"/>
</dbReference>
<feature type="domain" description="F-box" evidence="1">
    <location>
        <begin position="15"/>
        <end position="50"/>
    </location>
</feature>
<dbReference type="PROSITE" id="PS50181">
    <property type="entry name" value="FBOX"/>
    <property type="match status" value="1"/>
</dbReference>
<dbReference type="AlphaFoldDB" id="A0AAV7DWF5"/>
<dbReference type="SMART" id="SM00579">
    <property type="entry name" value="FBD"/>
    <property type="match status" value="2"/>
</dbReference>
<dbReference type="InterPro" id="IPR053781">
    <property type="entry name" value="F-box_AtFBL13-like"/>
</dbReference>
<accession>A0AAV7DWF5</accession>
<gene>
    <name evidence="2" type="ORF">H6P81_020071</name>
</gene>
<protein>
    <recommendedName>
        <fullName evidence="1">F-box domain-containing protein</fullName>
    </recommendedName>
</protein>
<proteinExistence type="predicted"/>
<dbReference type="CDD" id="cd22160">
    <property type="entry name" value="F-box_AtFBL13-like"/>
    <property type="match status" value="2"/>
</dbReference>
<dbReference type="InterPro" id="IPR006566">
    <property type="entry name" value="FBD"/>
</dbReference>
<dbReference type="SMART" id="SM00256">
    <property type="entry name" value="FBOX"/>
    <property type="match status" value="2"/>
</dbReference>
<dbReference type="PANTHER" id="PTHR34145:SF28">
    <property type="entry name" value="F-BOX DOMAIN-CONTAINING PROTEIN"/>
    <property type="match status" value="1"/>
</dbReference>
<comment type="caution">
    <text evidence="2">The sequence shown here is derived from an EMBL/GenBank/DDBJ whole genome shotgun (WGS) entry which is preliminary data.</text>
</comment>
<dbReference type="PANTHER" id="PTHR34145">
    <property type="entry name" value="OS02G0105600 PROTEIN"/>
    <property type="match status" value="1"/>
</dbReference>
<dbReference type="InterPro" id="IPR055357">
    <property type="entry name" value="LRR_At1g61320_AtMIF1"/>
</dbReference>
<dbReference type="EMBL" id="JAINDJ010000008">
    <property type="protein sequence ID" value="KAG9439906.1"/>
    <property type="molecule type" value="Genomic_DNA"/>
</dbReference>
<evidence type="ECO:0000313" key="2">
    <source>
        <dbReference type="EMBL" id="KAG9439906.1"/>
    </source>
</evidence>
<sequence length="936" mass="107730">MAKKHGKEILIPATSDRLTALPDDLLHSILSFLPLKTIVRTSILSKEWETKWMELWVYSAKLEFGRQRAQSLSREGYADFVEKILKHHKGFKVEKFQLYFYPGREFDSLSREWIEIVLAKGVEELHLNFRGIQSRNIRNEVIRGRSSNFEFLPDSFYSSSSITSLSLRYCSFIPPPNSLVSFRSLKSIALSWVKISGESISEILYHSPLLEELFIKSCGPLEATKIDSPKMKRLTIDCCWDFSDQLEIFAPNLEKLHFTTHFSETPVLREVSSLADVVVHVMDESESLCGLRWLRFLSGLAHVSSLSLILHPYPENAVNVPNITFQNLRELSLNCFLSPADSFDICMFFTSCAFPQMEKLTISLPVGIVPFWLDGEEGDVEDPELSLECEFRMLREIKIRNFLGREHEMKLVELLLGITPVLEKLVLEFPLRSTFDYIEVPSGDIYTRLPAMPRASPEARIVFNQLFQGYIEAQKAMEERGKEFNISRSCDRLTYLPDNLLHSILSLLPVKTIVQTSILSKSWENKWKELWICSAKLEFGRHFAPSLSREGYAVFVDKILKLHEGEKIETFQFFFFPGEEYSSATRDWIQLVLAKGVQELELDFKGRLAPRNIQYEVITGSSNYRFLPDSLYSSSSITYLSLTCCCFLPPPNSTGFASLNSITLNWVNITGETIAAILNHSPCLEELVVKNCGPMEATRIVSHQLKHLTIDSCWEADPIEIFAPNVEQLCFSTQLCEIPVLRDVSSLVDAVVHVMDESELLCGVSWLRFLCGLSHEDDVNVPNNITFHNLLELNLYCFYNEDDSYDIRMFFTCCSFPLLEKLIISLPRGTPQWLGDNEEGDDDEDPEEVQCDQFERVREIHIRNFAGREHEMKLVELLLGITPVLQILVLEFPFRPSEYIQKRPREIFNQLQRIPKACAEARIIFRRYIMDGRQRD</sequence>
<dbReference type="Gene3D" id="3.80.10.10">
    <property type="entry name" value="Ribonuclease Inhibitor"/>
    <property type="match status" value="1"/>
</dbReference>
<organism evidence="2 3">
    <name type="scientific">Aristolochia fimbriata</name>
    <name type="common">White veined hardy Dutchman's pipe vine</name>
    <dbReference type="NCBI Taxonomy" id="158543"/>
    <lineage>
        <taxon>Eukaryota</taxon>
        <taxon>Viridiplantae</taxon>
        <taxon>Streptophyta</taxon>
        <taxon>Embryophyta</taxon>
        <taxon>Tracheophyta</taxon>
        <taxon>Spermatophyta</taxon>
        <taxon>Magnoliopsida</taxon>
        <taxon>Magnoliidae</taxon>
        <taxon>Piperales</taxon>
        <taxon>Aristolochiaceae</taxon>
        <taxon>Aristolochia</taxon>
    </lineage>
</organism>
<dbReference type="SUPFAM" id="SSF52047">
    <property type="entry name" value="RNI-like"/>
    <property type="match status" value="1"/>
</dbReference>
<dbReference type="Pfam" id="PF23622">
    <property type="entry name" value="LRR_At1g61320_AtMIF1"/>
    <property type="match status" value="2"/>
</dbReference>
<evidence type="ECO:0000259" key="1">
    <source>
        <dbReference type="PROSITE" id="PS50181"/>
    </source>
</evidence>
<evidence type="ECO:0000313" key="3">
    <source>
        <dbReference type="Proteomes" id="UP000825729"/>
    </source>
</evidence>
<name>A0AAV7DWF5_ARIFI</name>
<dbReference type="SUPFAM" id="SSF81383">
    <property type="entry name" value="F-box domain"/>
    <property type="match status" value="2"/>
</dbReference>
<keyword evidence="3" id="KW-1185">Reference proteome</keyword>
<dbReference type="InterPro" id="IPR001810">
    <property type="entry name" value="F-box_dom"/>
</dbReference>
<dbReference type="InterPro" id="IPR053772">
    <property type="entry name" value="At1g61320/At1g61330-like"/>
</dbReference>
<reference evidence="2 3" key="1">
    <citation type="submission" date="2021-07" db="EMBL/GenBank/DDBJ databases">
        <title>The Aristolochia fimbriata genome: insights into angiosperm evolution, floral development and chemical biosynthesis.</title>
        <authorList>
            <person name="Jiao Y."/>
        </authorList>
    </citation>
    <scope>NUCLEOTIDE SEQUENCE [LARGE SCALE GENOMIC DNA]</scope>
    <source>
        <strain evidence="2">IBCAS-2021</strain>
        <tissue evidence="2">Leaf</tissue>
    </source>
</reference>
<dbReference type="Gene3D" id="1.20.1280.50">
    <property type="match status" value="1"/>
</dbReference>